<reference evidence="2" key="5">
    <citation type="journal article" date="2018" name="Nat. Plants">
        <title>Whole-genome landscape of Medicago truncatula symbiotic genes.</title>
        <authorList>
            <person name="Pecrix Y."/>
            <person name="Gamas P."/>
            <person name="Carrere S."/>
        </authorList>
    </citation>
    <scope>NUCLEOTIDE SEQUENCE</scope>
    <source>
        <tissue evidence="2">Leaves</tissue>
    </source>
</reference>
<evidence type="ECO:0000313" key="1">
    <source>
        <dbReference type="EMBL" id="KEH23003.1"/>
    </source>
</evidence>
<sequence>MGDSKNKEKVSLKLLVNKETNKVLFAEAGKDFVDALFSFLTLPLGTIARLVQKDSKIGPVTIGCLNTLYQSVADLDKEVLWTEESRGLLLQPKSSSEHYCNTLKLNIDDTQPTAYFVCTNLETCIYRYFTTSINRNCACGVSMTRSISLEPFHKGFVNDFATFVVTDNLNVVPTASHYTSLDLVQNSGIKSMSSLKEMTVNVTKEKVLDLLKCSLLSNSPLTDIFVTKMKPSLERSLFLPSGYIHCSNFQITLNLVIRKSDKKILYAQGDQDFVDLLLSFLTFPLGALRCILGENSSLGSIDTLYNSIVNLEENKFLLSKEAKNRLVSPYGYLQFRSMKLGLSRPEDTGRYYCYYPQVSCKQSINNDPCFISEEFWRDIKKSREVKLVYTESDTASRKGFVKGPAMYLVTDDLILAPSSPISALHLINRLETPLTDVKEKVVTVGIQDCLNIFKASLISTSALTIGLSHLLTDVKEEK</sequence>
<dbReference type="Gramene" id="rna40662">
    <property type="protein sequence ID" value="RHN46211.1"/>
    <property type="gene ID" value="gene40662"/>
</dbReference>
<dbReference type="Pfam" id="PF05056">
    <property type="entry name" value="DUF674"/>
    <property type="match status" value="1"/>
</dbReference>
<evidence type="ECO:0000313" key="5">
    <source>
        <dbReference type="Proteomes" id="UP000265566"/>
    </source>
</evidence>
<name>A0A072U1I0_MEDTR</name>
<reference evidence="3" key="3">
    <citation type="submission" date="2015-04" db="UniProtKB">
        <authorList>
            <consortium name="EnsemblPlants"/>
        </authorList>
    </citation>
    <scope>IDENTIFICATION</scope>
    <source>
        <strain evidence="3">cv. Jemalong A17</strain>
    </source>
</reference>
<keyword evidence="4" id="KW-1185">Reference proteome</keyword>
<dbReference type="PANTHER" id="PTHR33103:SF43">
    <property type="entry name" value="DUF674 FAMILY PROTEIN"/>
    <property type="match status" value="1"/>
</dbReference>
<dbReference type="EMBL" id="PSQE01000007">
    <property type="protein sequence ID" value="RHN46211.1"/>
    <property type="molecule type" value="Genomic_DNA"/>
</dbReference>
<reference evidence="1 4" key="2">
    <citation type="journal article" date="2014" name="BMC Genomics">
        <title>An improved genome release (version Mt4.0) for the model legume Medicago truncatula.</title>
        <authorList>
            <person name="Tang H."/>
            <person name="Krishnakumar V."/>
            <person name="Bidwell S."/>
            <person name="Rosen B."/>
            <person name="Chan A."/>
            <person name="Zhou S."/>
            <person name="Gentzbittel L."/>
            <person name="Childs K.L."/>
            <person name="Yandell M."/>
            <person name="Gundlach H."/>
            <person name="Mayer K.F."/>
            <person name="Schwartz D.C."/>
            <person name="Town C.D."/>
        </authorList>
    </citation>
    <scope>GENOME REANNOTATION</scope>
    <source>
        <strain evidence="1">A17</strain>
        <strain evidence="3 4">cv. Jemalong A17</strain>
    </source>
</reference>
<dbReference type="Proteomes" id="UP000265566">
    <property type="component" value="Chromosome 7"/>
</dbReference>
<evidence type="ECO:0000313" key="3">
    <source>
        <dbReference type="EnsemblPlants" id="KEH23003"/>
    </source>
</evidence>
<dbReference type="Proteomes" id="UP000002051">
    <property type="component" value="Unassembled WGS sequence"/>
</dbReference>
<dbReference type="EnsemblPlants" id="KEH23003">
    <property type="protein sequence ID" value="KEH23003"/>
    <property type="gene ID" value="MTR_7g063660"/>
</dbReference>
<accession>A0A072U1I0</accession>
<dbReference type="OrthoDB" id="1277335at2759"/>
<protein>
    <submittedName>
        <fullName evidence="1">DUF674 family protein</fullName>
    </submittedName>
</protein>
<reference evidence="1 4" key="1">
    <citation type="journal article" date="2011" name="Nature">
        <title>The Medicago genome provides insight into the evolution of rhizobial symbioses.</title>
        <authorList>
            <person name="Young N.D."/>
            <person name="Debelle F."/>
            <person name="Oldroyd G.E."/>
            <person name="Geurts R."/>
            <person name="Cannon S.B."/>
            <person name="Udvardi M.K."/>
            <person name="Benedito V.A."/>
            <person name="Mayer K.F."/>
            <person name="Gouzy J."/>
            <person name="Schoof H."/>
            <person name="Van de Peer Y."/>
            <person name="Proost S."/>
            <person name="Cook D.R."/>
            <person name="Meyers B.C."/>
            <person name="Spannagl M."/>
            <person name="Cheung F."/>
            <person name="De Mita S."/>
            <person name="Krishnakumar V."/>
            <person name="Gundlach H."/>
            <person name="Zhou S."/>
            <person name="Mudge J."/>
            <person name="Bharti A.K."/>
            <person name="Murray J.D."/>
            <person name="Naoumkina M.A."/>
            <person name="Rosen B."/>
            <person name="Silverstein K.A."/>
            <person name="Tang H."/>
            <person name="Rombauts S."/>
            <person name="Zhao P.X."/>
            <person name="Zhou P."/>
            <person name="Barbe V."/>
            <person name="Bardou P."/>
            <person name="Bechner M."/>
            <person name="Bellec A."/>
            <person name="Berger A."/>
            <person name="Berges H."/>
            <person name="Bidwell S."/>
            <person name="Bisseling T."/>
            <person name="Choisne N."/>
            <person name="Couloux A."/>
            <person name="Denny R."/>
            <person name="Deshpande S."/>
            <person name="Dai X."/>
            <person name="Doyle J.J."/>
            <person name="Dudez A.M."/>
            <person name="Farmer A.D."/>
            <person name="Fouteau S."/>
            <person name="Franken C."/>
            <person name="Gibelin C."/>
            <person name="Gish J."/>
            <person name="Goldstein S."/>
            <person name="Gonzalez A.J."/>
            <person name="Green P.J."/>
            <person name="Hallab A."/>
            <person name="Hartog M."/>
            <person name="Hua A."/>
            <person name="Humphray S.J."/>
            <person name="Jeong D.H."/>
            <person name="Jing Y."/>
            <person name="Jocker A."/>
            <person name="Kenton S.M."/>
            <person name="Kim D.J."/>
            <person name="Klee K."/>
            <person name="Lai H."/>
            <person name="Lang C."/>
            <person name="Lin S."/>
            <person name="Macmil S.L."/>
            <person name="Magdelenat G."/>
            <person name="Matthews L."/>
            <person name="McCorrison J."/>
            <person name="Monaghan E.L."/>
            <person name="Mun J.H."/>
            <person name="Najar F.Z."/>
            <person name="Nicholson C."/>
            <person name="Noirot C."/>
            <person name="O'Bleness M."/>
            <person name="Paule C.R."/>
            <person name="Poulain J."/>
            <person name="Prion F."/>
            <person name="Qin B."/>
            <person name="Qu C."/>
            <person name="Retzel E.F."/>
            <person name="Riddle C."/>
            <person name="Sallet E."/>
            <person name="Samain S."/>
            <person name="Samson N."/>
            <person name="Sanders I."/>
            <person name="Saurat O."/>
            <person name="Scarpelli C."/>
            <person name="Schiex T."/>
            <person name="Segurens B."/>
            <person name="Severin A.J."/>
            <person name="Sherrier D.J."/>
            <person name="Shi R."/>
            <person name="Sims S."/>
            <person name="Singer S.R."/>
            <person name="Sinharoy S."/>
            <person name="Sterck L."/>
            <person name="Viollet A."/>
            <person name="Wang B.B."/>
            <person name="Wang K."/>
            <person name="Wang M."/>
            <person name="Wang X."/>
            <person name="Warfsmann J."/>
            <person name="Weissenbach J."/>
            <person name="White D.D."/>
            <person name="White J.D."/>
            <person name="Wiley G.B."/>
            <person name="Wincker P."/>
            <person name="Xing Y."/>
            <person name="Yang L."/>
            <person name="Yao Z."/>
            <person name="Ying F."/>
            <person name="Zhai J."/>
            <person name="Zhou L."/>
            <person name="Zuber A."/>
            <person name="Denarie J."/>
            <person name="Dixon R.A."/>
            <person name="May G.D."/>
            <person name="Schwartz D.C."/>
            <person name="Rogers J."/>
            <person name="Quetier F."/>
            <person name="Town C.D."/>
            <person name="Roe B.A."/>
        </authorList>
    </citation>
    <scope>NUCLEOTIDE SEQUENCE [LARGE SCALE GENOMIC DNA]</scope>
    <source>
        <strain evidence="1">A17</strain>
        <strain evidence="3 4">cv. Jemalong A17</strain>
    </source>
</reference>
<evidence type="ECO:0000313" key="2">
    <source>
        <dbReference type="EMBL" id="RHN46211.1"/>
    </source>
</evidence>
<dbReference type="STRING" id="3880.A0A072U1I0"/>
<dbReference type="PANTHER" id="PTHR33103">
    <property type="entry name" value="OS01G0153900 PROTEIN"/>
    <property type="match status" value="1"/>
</dbReference>
<dbReference type="InterPro" id="IPR007750">
    <property type="entry name" value="DUF674"/>
</dbReference>
<gene>
    <name evidence="3" type="primary">25498589</name>
    <name evidence="1" type="ordered locus">MTR_7g063660</name>
    <name evidence="2" type="ORF">MtrunA17_Chr7g0239731</name>
</gene>
<dbReference type="HOGENOM" id="CLU_030757_1_1_1"/>
<evidence type="ECO:0000313" key="4">
    <source>
        <dbReference type="Proteomes" id="UP000002051"/>
    </source>
</evidence>
<dbReference type="EMBL" id="CM001223">
    <property type="protein sequence ID" value="KEH23003.1"/>
    <property type="molecule type" value="Genomic_DNA"/>
</dbReference>
<reference evidence="5" key="4">
    <citation type="journal article" date="2018" name="Nat. Plants">
        <title>Whole-genome landscape of Medicago truncatula symbiotic genes.</title>
        <authorList>
            <person name="Pecrix Y."/>
            <person name="Staton S.E."/>
            <person name="Sallet E."/>
            <person name="Lelandais-Briere C."/>
            <person name="Moreau S."/>
            <person name="Carrere S."/>
            <person name="Blein T."/>
            <person name="Jardinaud M.F."/>
            <person name="Latrasse D."/>
            <person name="Zouine M."/>
            <person name="Zahm M."/>
            <person name="Kreplak J."/>
            <person name="Mayjonade B."/>
            <person name="Satge C."/>
            <person name="Perez M."/>
            <person name="Cauet S."/>
            <person name="Marande W."/>
            <person name="Chantry-Darmon C."/>
            <person name="Lopez-Roques C."/>
            <person name="Bouchez O."/>
            <person name="Berard A."/>
            <person name="Debelle F."/>
            <person name="Munos S."/>
            <person name="Bendahmane A."/>
            <person name="Berges H."/>
            <person name="Niebel A."/>
            <person name="Buitink J."/>
            <person name="Frugier F."/>
            <person name="Benhamed M."/>
            <person name="Crespi M."/>
            <person name="Gouzy J."/>
            <person name="Gamas P."/>
        </authorList>
    </citation>
    <scope>NUCLEOTIDE SEQUENCE [LARGE SCALE GENOMIC DNA]</scope>
    <source>
        <strain evidence="5">cv. Jemalong A17</strain>
    </source>
</reference>
<proteinExistence type="predicted"/>
<dbReference type="KEGG" id="mtr:25498589"/>
<organism evidence="1 4">
    <name type="scientific">Medicago truncatula</name>
    <name type="common">Barrel medic</name>
    <name type="synonym">Medicago tribuloides</name>
    <dbReference type="NCBI Taxonomy" id="3880"/>
    <lineage>
        <taxon>Eukaryota</taxon>
        <taxon>Viridiplantae</taxon>
        <taxon>Streptophyta</taxon>
        <taxon>Embryophyta</taxon>
        <taxon>Tracheophyta</taxon>
        <taxon>Spermatophyta</taxon>
        <taxon>Magnoliopsida</taxon>
        <taxon>eudicotyledons</taxon>
        <taxon>Gunneridae</taxon>
        <taxon>Pentapetalae</taxon>
        <taxon>rosids</taxon>
        <taxon>fabids</taxon>
        <taxon>Fabales</taxon>
        <taxon>Fabaceae</taxon>
        <taxon>Papilionoideae</taxon>
        <taxon>50 kb inversion clade</taxon>
        <taxon>NPAAA clade</taxon>
        <taxon>Hologalegina</taxon>
        <taxon>IRL clade</taxon>
        <taxon>Trifolieae</taxon>
        <taxon>Medicago</taxon>
    </lineage>
</organism>
<dbReference type="AlphaFoldDB" id="A0A072U1I0"/>